<comment type="caution">
    <text evidence="1">The sequence shown here is derived from an EMBL/GenBank/DDBJ whole genome shotgun (WGS) entry which is preliminary data.</text>
</comment>
<organism evidence="1 2">
    <name type="scientific">Reinekea marinisedimentorum</name>
    <dbReference type="NCBI Taxonomy" id="230495"/>
    <lineage>
        <taxon>Bacteria</taxon>
        <taxon>Pseudomonadati</taxon>
        <taxon>Pseudomonadota</taxon>
        <taxon>Gammaproteobacteria</taxon>
        <taxon>Oceanospirillales</taxon>
        <taxon>Saccharospirillaceae</taxon>
        <taxon>Reinekea</taxon>
    </lineage>
</organism>
<dbReference type="Proteomes" id="UP000295793">
    <property type="component" value="Unassembled WGS sequence"/>
</dbReference>
<evidence type="ECO:0000313" key="2">
    <source>
        <dbReference type="Proteomes" id="UP000295793"/>
    </source>
</evidence>
<dbReference type="RefSeq" id="WP_132701560.1">
    <property type="nucleotide sequence ID" value="NZ_SLZR01000007.1"/>
</dbReference>
<keyword evidence="2" id="KW-1185">Reference proteome</keyword>
<sequence length="66" mass="7478">MNLVNTFARIKKLFAKSKRPNITVIQGNEHLARDIGLYNINSDRRVDVKQPSAKDVIVLQGFTRAP</sequence>
<dbReference type="OrthoDB" id="9914705at2"/>
<accession>A0A4R3I765</accession>
<dbReference type="AlphaFoldDB" id="A0A4R3I765"/>
<evidence type="ECO:0000313" key="1">
    <source>
        <dbReference type="EMBL" id="TCS41120.1"/>
    </source>
</evidence>
<name>A0A4R3I765_9GAMM</name>
<dbReference type="EMBL" id="SLZR01000007">
    <property type="protein sequence ID" value="TCS41120.1"/>
    <property type="molecule type" value="Genomic_DNA"/>
</dbReference>
<reference evidence="1 2" key="1">
    <citation type="submission" date="2019-03" db="EMBL/GenBank/DDBJ databases">
        <title>Genomic Encyclopedia of Archaeal and Bacterial Type Strains, Phase II (KMG-II): from individual species to whole genera.</title>
        <authorList>
            <person name="Goeker M."/>
        </authorList>
    </citation>
    <scope>NUCLEOTIDE SEQUENCE [LARGE SCALE GENOMIC DNA]</scope>
    <source>
        <strain evidence="1 2">DSM 15388</strain>
    </source>
</reference>
<gene>
    <name evidence="1" type="ORF">BCF53_107134</name>
</gene>
<proteinExistence type="predicted"/>
<protein>
    <submittedName>
        <fullName evidence="1">Uncharacterized protein</fullName>
    </submittedName>
</protein>